<feature type="compositionally biased region" description="Basic and acidic residues" evidence="2">
    <location>
        <begin position="196"/>
        <end position="210"/>
    </location>
</feature>
<sequence>MMEKKGLRKKDMLRMDGLLPPTRRLPVCNAVSGAPDKKKDKKWSIGGILRRISSIRDYDSSSNDEEIVYCKRTPRKPAKLNRQADGVVLHSIENNTEHDNKRLLRVENNPPYHSAGSPSQLRRDSLQSRSSDGSLDGLNKKTRKNKLKARAEAKRDHLRADSSSDEDCRRSNGSLNRFHGADGQRNNMCNKKTRAARTERYIKRLSKDDGNGSGDASNEPQHKYSSEYTAEDEQQQRVVYGDANGFCRPPVHPRRAIAVMTVEKPSSNRALPPQKSSVESLRIDVDCAAPPDPEIDFRRYSVGRYVTDMNQNNTYGKVSRNVGVYMDNRQDGNFFTYPAKNVGCYPFDHAVERRLVSQDNQPPEPPPRDPRYRVFGYGYNSYPANRHQSASSCYERGDMRAANVANELSGPDRRNFRTYGSNNEIALRYDTIELEKPKPRLGLCNSLEYMNNKYNSSRHGAANESLSRETMECRRRNIRNDANSASACTAKNKSANICESSKRETAPSHVSAASTDRLSRRSPCERVTSRSITPTRDKNNVVEKSNRLMTPAEEAMERRRSSKNLEEALSELEAIYNSLRLGDEDLLDRAERRSMEEFSLKQARSELDAATAITPDSPDRTKDDMAYRRMHPKERPASLSDIAGRSTLPNISYLVASPVLSRRDPEDDLKRASTSVGYPAVRRDEPDVTRDDMVFRSISRANNTLKVIDPQPPFGIPLGPVTAATESDYLHTTPTKPEQPRSPYIPQCQPDVVTDDLAYRALRKDTARNGGVSAESSKIDAPSVRKKRAVRSLSANLYGLMNHEEIHLRREPNLDAIKDEIRDVARGSAATSERPGYLRRVVSDGELSDNDTRWRKEPARGGDIDINGNHPTVDAYRKKLSPERTIRKSPKKESSIAEISDVMLSSKAALDDEFWHEYLRPDSNTSNANSNHSTEADFTAYSRLCQDLVNLIKGDDESPNADQAIAGVTPADNKSNDVQHEVDELSMGDRACSSGNHCSGSRRVARINGKHDAAGNPESPAAFSTEAESTSTDSNLDFYLRVADENVKLIAAAFGSVADHLRDSRLSARRSSSTSRDISEIENQSGSTRSSTLYSPDDDQLHRLATVVSPKPEGVTSNEGDQGVNSDYFEREVFTANAELDLSRAVRDLQLAAASLCEHGREIEDLGRARDRKTDTGVHDVTRTSTSGREEIPINKINLVADVLRKEQERHQEEEEEEETCFHDATPVTTISEDERKSLIRKVSLIADDLRQERERDQEEVMVIPSGIAETRREAREESCEEERRVYVFFETLGRRLTGAEGRKVTGAERWKIRTVGHELTATLSITVRRKRHARESPQTRPRIVLPLSYISNLYRAHLYPRNVLMTD</sequence>
<feature type="region of interest" description="Disordered" evidence="2">
    <location>
        <begin position="107"/>
        <end position="233"/>
    </location>
</feature>
<feature type="region of interest" description="Disordered" evidence="2">
    <location>
        <begin position="766"/>
        <end position="786"/>
    </location>
</feature>
<feature type="region of interest" description="Disordered" evidence="2">
    <location>
        <begin position="828"/>
        <end position="873"/>
    </location>
</feature>
<evidence type="ECO:0000256" key="2">
    <source>
        <dbReference type="SAM" id="MobiDB-lite"/>
    </source>
</evidence>
<feature type="coiled-coil region" evidence="1">
    <location>
        <begin position="1194"/>
        <end position="1260"/>
    </location>
</feature>
<dbReference type="RefSeq" id="XP_014472749.1">
    <property type="nucleotide sequence ID" value="XM_014617263.1"/>
</dbReference>
<keyword evidence="1" id="KW-0175">Coiled coil</keyword>
<organism evidence="3 6">
    <name type="scientific">Dinoponera quadriceps</name>
    <name type="common">South American ant</name>
    <dbReference type="NCBI Taxonomy" id="609295"/>
    <lineage>
        <taxon>Eukaryota</taxon>
        <taxon>Metazoa</taxon>
        <taxon>Ecdysozoa</taxon>
        <taxon>Arthropoda</taxon>
        <taxon>Hexapoda</taxon>
        <taxon>Insecta</taxon>
        <taxon>Pterygota</taxon>
        <taxon>Neoptera</taxon>
        <taxon>Endopterygota</taxon>
        <taxon>Hymenoptera</taxon>
        <taxon>Apocrita</taxon>
        <taxon>Aculeata</taxon>
        <taxon>Formicoidea</taxon>
        <taxon>Formicidae</taxon>
        <taxon>Ponerinae</taxon>
        <taxon>Ponerini</taxon>
        <taxon>Dinoponera</taxon>
    </lineage>
</organism>
<feature type="region of interest" description="Disordered" evidence="2">
    <location>
        <begin position="1064"/>
        <end position="1098"/>
    </location>
</feature>
<dbReference type="RefSeq" id="XP_014472748.1">
    <property type="nucleotide sequence ID" value="XM_014617262.1"/>
</dbReference>
<feature type="region of interest" description="Disordered" evidence="2">
    <location>
        <begin position="1010"/>
        <end position="1030"/>
    </location>
</feature>
<feature type="region of interest" description="Disordered" evidence="2">
    <location>
        <begin position="499"/>
        <end position="537"/>
    </location>
</feature>
<dbReference type="RefSeq" id="XP_014472750.1">
    <property type="nucleotide sequence ID" value="XM_014617264.1"/>
</dbReference>
<evidence type="ECO:0000313" key="4">
    <source>
        <dbReference type="RefSeq" id="XP_014472748.1"/>
    </source>
</evidence>
<evidence type="ECO:0000313" key="3">
    <source>
        <dbReference type="Proteomes" id="UP000515204"/>
    </source>
</evidence>
<keyword evidence="3" id="KW-1185">Reference proteome</keyword>
<gene>
    <name evidence="4 5 6" type="primary">LOC106743431</name>
</gene>
<dbReference type="Proteomes" id="UP000515204">
    <property type="component" value="Unplaced"/>
</dbReference>
<protein>
    <submittedName>
        <fullName evidence="4 5">Uncharacterized protein LOC106743431 isoform X1</fullName>
    </submittedName>
</protein>
<feature type="compositionally biased region" description="Polar residues" evidence="2">
    <location>
        <begin position="1083"/>
        <end position="1094"/>
    </location>
</feature>
<feature type="compositionally biased region" description="Basic and acidic residues" evidence="2">
    <location>
        <begin position="850"/>
        <end position="863"/>
    </location>
</feature>
<feature type="compositionally biased region" description="Low complexity" evidence="2">
    <location>
        <begin position="127"/>
        <end position="137"/>
    </location>
</feature>
<evidence type="ECO:0000313" key="6">
    <source>
        <dbReference type="RefSeq" id="XP_014472750.1"/>
    </source>
</evidence>
<dbReference type="KEGG" id="dqu:106743431"/>
<name>A0A6P3X315_DINQU</name>
<dbReference type="OrthoDB" id="7989901at2759"/>
<feature type="compositionally biased region" description="Basic and acidic residues" evidence="2">
    <location>
        <begin position="149"/>
        <end position="170"/>
    </location>
</feature>
<evidence type="ECO:0000313" key="5">
    <source>
        <dbReference type="RefSeq" id="XP_014472749.1"/>
    </source>
</evidence>
<dbReference type="GeneID" id="106743431"/>
<reference evidence="4 5" key="1">
    <citation type="submission" date="2025-04" db="UniProtKB">
        <authorList>
            <consortium name="RefSeq"/>
        </authorList>
    </citation>
    <scope>IDENTIFICATION</scope>
</reference>
<evidence type="ECO:0000256" key="1">
    <source>
        <dbReference type="SAM" id="Coils"/>
    </source>
</evidence>
<accession>A0A6P3X315</accession>
<feature type="compositionally biased region" description="Basic and acidic residues" evidence="2">
    <location>
        <begin position="517"/>
        <end position="528"/>
    </location>
</feature>
<proteinExistence type="predicted"/>